<dbReference type="InterPro" id="IPR002934">
    <property type="entry name" value="Polymerase_NTP_transf_dom"/>
</dbReference>
<dbReference type="Gene3D" id="3.30.460.10">
    <property type="entry name" value="Beta Polymerase, domain 2"/>
    <property type="match status" value="1"/>
</dbReference>
<dbReference type="InterPro" id="IPR043519">
    <property type="entry name" value="NT_sf"/>
</dbReference>
<reference evidence="2" key="1">
    <citation type="submission" date="2022-12" db="EMBL/GenBank/DDBJ databases">
        <title>Reference genome sequencing for broad-spectrum identification of bacterial and archaeal isolates by mass spectrometry.</title>
        <authorList>
            <person name="Sekiguchi Y."/>
            <person name="Tourlousse D.M."/>
        </authorList>
    </citation>
    <scope>NUCLEOTIDE SEQUENCE</scope>
    <source>
        <strain evidence="2">TSL-P1</strain>
    </source>
</reference>
<dbReference type="PANTHER" id="PTHR33933:SF1">
    <property type="entry name" value="PROTEIN ADENYLYLTRANSFERASE MNTA-RELATED"/>
    <property type="match status" value="1"/>
</dbReference>
<dbReference type="InterPro" id="IPR052548">
    <property type="entry name" value="Type_VII_TA_antitoxin"/>
</dbReference>
<dbReference type="Pfam" id="PF01909">
    <property type="entry name" value="NTP_transf_2"/>
    <property type="match status" value="1"/>
</dbReference>
<dbReference type="CDD" id="cd05403">
    <property type="entry name" value="NT_KNTase_like"/>
    <property type="match status" value="1"/>
</dbReference>
<evidence type="ECO:0000259" key="1">
    <source>
        <dbReference type="Pfam" id="PF01909"/>
    </source>
</evidence>
<comment type="caution">
    <text evidence="2">The sequence shown here is derived from an EMBL/GenBank/DDBJ whole genome shotgun (WGS) entry which is preliminary data.</text>
</comment>
<proteinExistence type="predicted"/>
<evidence type="ECO:0000313" key="2">
    <source>
        <dbReference type="EMBL" id="GLI54373.1"/>
    </source>
</evidence>
<evidence type="ECO:0000313" key="3">
    <source>
        <dbReference type="Proteomes" id="UP001144297"/>
    </source>
</evidence>
<accession>A0A9W6GHV1</accession>
<name>A0A9W6GHV1_9BACT</name>
<dbReference type="GO" id="GO:0016779">
    <property type="term" value="F:nucleotidyltransferase activity"/>
    <property type="evidence" value="ECO:0007669"/>
    <property type="project" value="InterPro"/>
</dbReference>
<sequence>MFKAEKQILKKITGKLKKALGNGLIAVVAFGSRVRGDFTGESDFDVLIVVRERNADILNKIINIFQEFELKTNIPFSPIVKSMKTFEKEKAYQTGFFRNIESEGVPNNSCFHIRT</sequence>
<dbReference type="AlphaFoldDB" id="A0A9W6GHV1"/>
<gene>
    <name evidence="2" type="ORF">TISLANDTSLP1_20660</name>
</gene>
<dbReference type="Proteomes" id="UP001144297">
    <property type="component" value="Unassembled WGS sequence"/>
</dbReference>
<dbReference type="EMBL" id="BSDX01000001">
    <property type="protein sequence ID" value="GLI54373.1"/>
    <property type="molecule type" value="Genomic_DNA"/>
</dbReference>
<feature type="domain" description="Polymerase nucleotidyl transferase" evidence="1">
    <location>
        <begin position="10"/>
        <end position="72"/>
    </location>
</feature>
<dbReference type="PANTHER" id="PTHR33933">
    <property type="entry name" value="NUCLEOTIDYLTRANSFERASE"/>
    <property type="match status" value="1"/>
</dbReference>
<organism evidence="2 3">
    <name type="scientific">Thermodesulfovibrio yellowstonii</name>
    <dbReference type="NCBI Taxonomy" id="28262"/>
    <lineage>
        <taxon>Bacteria</taxon>
        <taxon>Pseudomonadati</taxon>
        <taxon>Nitrospirota</taxon>
        <taxon>Thermodesulfovibrionia</taxon>
        <taxon>Thermodesulfovibrionales</taxon>
        <taxon>Thermodesulfovibrionaceae</taxon>
        <taxon>Thermodesulfovibrio</taxon>
    </lineage>
</organism>
<keyword evidence="3" id="KW-1185">Reference proteome</keyword>
<dbReference type="SUPFAM" id="SSF81301">
    <property type="entry name" value="Nucleotidyltransferase"/>
    <property type="match status" value="1"/>
</dbReference>
<protein>
    <submittedName>
        <fullName evidence="2">Nucleotidyltransferase</fullName>
    </submittedName>
</protein>